<proteinExistence type="predicted"/>
<feature type="transmembrane region" description="Helical" evidence="1">
    <location>
        <begin position="260"/>
        <end position="282"/>
    </location>
</feature>
<dbReference type="OrthoDB" id="613853at2759"/>
<evidence type="ECO:0000313" key="4">
    <source>
        <dbReference type="Proteomes" id="UP000593576"/>
    </source>
</evidence>
<reference evidence="3 4" key="1">
    <citation type="journal article" date="2019" name="Genome Biol. Evol.">
        <title>Insights into the evolution of the New World diploid cottons (Gossypium, subgenus Houzingenia) based on genome sequencing.</title>
        <authorList>
            <person name="Grover C.E."/>
            <person name="Arick M.A. 2nd"/>
            <person name="Thrash A."/>
            <person name="Conover J.L."/>
            <person name="Sanders W.S."/>
            <person name="Peterson D.G."/>
            <person name="Frelichowski J.E."/>
            <person name="Scheffler J.A."/>
            <person name="Scheffler B.E."/>
            <person name="Wendel J.F."/>
        </authorList>
    </citation>
    <scope>NUCLEOTIDE SEQUENCE [LARGE SCALE GENOMIC DNA]</scope>
    <source>
        <strain evidence="3">1</strain>
        <tissue evidence="3">Leaf</tissue>
    </source>
</reference>
<dbReference type="PANTHER" id="PTHR34145">
    <property type="entry name" value="OS02G0105600 PROTEIN"/>
    <property type="match status" value="1"/>
</dbReference>
<gene>
    <name evidence="3" type="ORF">Goshw_015256</name>
</gene>
<dbReference type="Pfam" id="PF23622">
    <property type="entry name" value="LRR_At1g61320_AtMIF1"/>
    <property type="match status" value="1"/>
</dbReference>
<evidence type="ECO:0000256" key="1">
    <source>
        <dbReference type="SAM" id="Phobius"/>
    </source>
</evidence>
<keyword evidence="1" id="KW-0472">Membrane</keyword>
<comment type="caution">
    <text evidence="3">The sequence shown here is derived from an EMBL/GenBank/DDBJ whole genome shotgun (WGS) entry which is preliminary data.</text>
</comment>
<feature type="domain" description="At1g61320/AtMIF1 LRR" evidence="2">
    <location>
        <begin position="81"/>
        <end position="169"/>
    </location>
</feature>
<dbReference type="PANTHER" id="PTHR34145:SF68">
    <property type="entry name" value="FBD DOMAIN-CONTAINING PROTEIN"/>
    <property type="match status" value="1"/>
</dbReference>
<accession>A0A7J9MBS1</accession>
<name>A0A7J9MBS1_GOSSC</name>
<dbReference type="EMBL" id="JABFAF010000010">
    <property type="protein sequence ID" value="MBA0868532.1"/>
    <property type="molecule type" value="Genomic_DNA"/>
</dbReference>
<keyword evidence="1" id="KW-1133">Transmembrane helix</keyword>
<evidence type="ECO:0000259" key="2">
    <source>
        <dbReference type="Pfam" id="PF23622"/>
    </source>
</evidence>
<keyword evidence="4" id="KW-1185">Reference proteome</keyword>
<dbReference type="InterPro" id="IPR055357">
    <property type="entry name" value="LRR_At1g61320_AtMIF1"/>
</dbReference>
<evidence type="ECO:0000313" key="3">
    <source>
        <dbReference type="EMBL" id="MBA0868532.1"/>
    </source>
</evidence>
<dbReference type="Proteomes" id="UP000593576">
    <property type="component" value="Unassembled WGS sequence"/>
</dbReference>
<protein>
    <recommendedName>
        <fullName evidence="2">At1g61320/AtMIF1 LRR domain-containing protein</fullName>
    </recommendedName>
</protein>
<dbReference type="AlphaFoldDB" id="A0A7J9MBS1"/>
<sequence>MKEAAKTSVISRRWQKLWTSYPCLHFDGSQALLKLWEKVYEYWVCKLKKILDLEMARYVNIILKSCHLFGAAIDEFITLCLPSSSSLTSLILKQVNVSGEVLANFISNSPFLECLCAGGSRSLVHMRLVGPPLYLKHLEIIRCDHMESLEIDAANLLSLKYLRQKIKIPSMNVPNLANSWDVNSFLSDPKACTQYYIKWMKKYEYPILSRLEQLELSLFADDDESLLILSSLINACPVSYMLSLEKILLGHPPITTECKLAFTALAKICFPFGVILTIYNLLCQSRP</sequence>
<dbReference type="InterPro" id="IPR053772">
    <property type="entry name" value="At1g61320/At1g61330-like"/>
</dbReference>
<keyword evidence="1" id="KW-0812">Transmembrane</keyword>
<organism evidence="3 4">
    <name type="scientific">Gossypium schwendimanii</name>
    <name type="common">Cotton</name>
    <dbReference type="NCBI Taxonomy" id="34291"/>
    <lineage>
        <taxon>Eukaryota</taxon>
        <taxon>Viridiplantae</taxon>
        <taxon>Streptophyta</taxon>
        <taxon>Embryophyta</taxon>
        <taxon>Tracheophyta</taxon>
        <taxon>Spermatophyta</taxon>
        <taxon>Magnoliopsida</taxon>
        <taxon>eudicotyledons</taxon>
        <taxon>Gunneridae</taxon>
        <taxon>Pentapetalae</taxon>
        <taxon>rosids</taxon>
        <taxon>malvids</taxon>
        <taxon>Malvales</taxon>
        <taxon>Malvaceae</taxon>
        <taxon>Malvoideae</taxon>
        <taxon>Gossypium</taxon>
    </lineage>
</organism>